<accession>A0ABS6FHL0</accession>
<comment type="caution">
    <text evidence="1">The sequence shown here is derived from an EMBL/GenBank/DDBJ whole genome shotgun (WGS) entry which is preliminary data.</text>
</comment>
<protein>
    <recommendedName>
        <fullName evidence="3">Phage protein</fullName>
    </recommendedName>
</protein>
<keyword evidence="2" id="KW-1185">Reference proteome</keyword>
<name>A0ABS6FHL0_9FIRM</name>
<sequence length="102" mass="12264">MKVYYDNELSFDLPATYDLEERLTLINCLLEDYADKFELSHEANNVHDNKIYRVLDKFGYYLCTYKTHHPDGKALYKDSEIIRKGRESIIKQKELPLFNFYK</sequence>
<evidence type="ECO:0000313" key="1">
    <source>
        <dbReference type="EMBL" id="MBU5669644.1"/>
    </source>
</evidence>
<organism evidence="1 2">
    <name type="scientific">Peptoniphilus ovalis</name>
    <dbReference type="NCBI Taxonomy" id="2841503"/>
    <lineage>
        <taxon>Bacteria</taxon>
        <taxon>Bacillati</taxon>
        <taxon>Bacillota</taxon>
        <taxon>Tissierellia</taxon>
        <taxon>Tissierellales</taxon>
        <taxon>Peptoniphilaceae</taxon>
        <taxon>Peptoniphilus</taxon>
    </lineage>
</organism>
<evidence type="ECO:0008006" key="3">
    <source>
        <dbReference type="Google" id="ProtNLM"/>
    </source>
</evidence>
<gene>
    <name evidence="1" type="ORF">KQI68_07295</name>
</gene>
<proteinExistence type="predicted"/>
<dbReference type="EMBL" id="JAHLQO010000004">
    <property type="protein sequence ID" value="MBU5669644.1"/>
    <property type="molecule type" value="Genomic_DNA"/>
</dbReference>
<dbReference type="Proteomes" id="UP000783742">
    <property type="component" value="Unassembled WGS sequence"/>
</dbReference>
<reference evidence="1 2" key="1">
    <citation type="submission" date="2021-06" db="EMBL/GenBank/DDBJ databases">
        <authorList>
            <person name="Sun Q."/>
            <person name="Li D."/>
        </authorList>
    </citation>
    <scope>NUCLEOTIDE SEQUENCE [LARGE SCALE GENOMIC DNA]</scope>
    <source>
        <strain evidence="1 2">MSJ-1</strain>
    </source>
</reference>
<dbReference type="RefSeq" id="WP_216549478.1">
    <property type="nucleotide sequence ID" value="NZ_JAHLQO010000004.1"/>
</dbReference>
<evidence type="ECO:0000313" key="2">
    <source>
        <dbReference type="Proteomes" id="UP000783742"/>
    </source>
</evidence>